<dbReference type="PRINTS" id="PR00726">
    <property type="entry name" value="LEXASERPTASE"/>
</dbReference>
<keyword evidence="3" id="KW-0235">DNA replication</keyword>
<dbReference type="CDD" id="cd06529">
    <property type="entry name" value="S24_LexA-like"/>
    <property type="match status" value="1"/>
</dbReference>
<feature type="domain" description="HTH cro/C1-type" evidence="13">
    <location>
        <begin position="15"/>
        <end position="69"/>
    </location>
</feature>
<dbReference type="RefSeq" id="WP_005957887.1">
    <property type="nucleotide sequence ID" value="NZ_AENP01000028.1"/>
</dbReference>
<sequence length="219" mass="24740">MRDKDNIQKIFSKNLKELLSKKGVTQLELSKYLGVSNTTVYNYVNGFNMPRMDKIDKICEFFNISRSALIESNEPNSMQYTLDISQFENIIPIKNSKTHIPLIGTIAAGRPILADEHIEEYIDLKQKINADFALRVKGDSMINANIRDGDIVFIRKQSDVDDGEIAAVLIDDSATLKRVFKIGDIVQLRAENSNYAPINLDESNNVLILGKAVYRLSKI</sequence>
<dbReference type="InterPro" id="IPR001387">
    <property type="entry name" value="Cro/C1-type_HTH"/>
</dbReference>
<dbReference type="SUPFAM" id="SSF47413">
    <property type="entry name" value="lambda repressor-like DNA-binding domains"/>
    <property type="match status" value="1"/>
</dbReference>
<evidence type="ECO:0000256" key="7">
    <source>
        <dbReference type="ARBA" id="ARBA00023015"/>
    </source>
</evidence>
<keyword evidence="7" id="KW-0805">Transcription regulation</keyword>
<proteinExistence type="inferred from homology"/>
<dbReference type="InterPro" id="IPR015927">
    <property type="entry name" value="Peptidase_S24_S26A/B/C"/>
</dbReference>
<dbReference type="PANTHER" id="PTHR33516">
    <property type="entry name" value="LEXA REPRESSOR"/>
    <property type="match status" value="1"/>
</dbReference>
<dbReference type="GO" id="GO:0009432">
    <property type="term" value="P:SOS response"/>
    <property type="evidence" value="ECO:0007669"/>
    <property type="project" value="UniProtKB-KW"/>
</dbReference>
<evidence type="ECO:0000256" key="1">
    <source>
        <dbReference type="ARBA" id="ARBA00007484"/>
    </source>
</evidence>
<keyword evidence="11" id="KW-0742">SOS response</keyword>
<dbReference type="Gene3D" id="1.10.260.40">
    <property type="entry name" value="lambda repressor-like DNA-binding domains"/>
    <property type="match status" value="1"/>
</dbReference>
<dbReference type="Pfam" id="PF01381">
    <property type="entry name" value="HTH_3"/>
    <property type="match status" value="1"/>
</dbReference>
<evidence type="ECO:0000256" key="4">
    <source>
        <dbReference type="ARBA" id="ARBA00022763"/>
    </source>
</evidence>
<dbReference type="GO" id="GO:0004252">
    <property type="term" value="F:serine-type endopeptidase activity"/>
    <property type="evidence" value="ECO:0007669"/>
    <property type="project" value="UniProtKB-EC"/>
</dbReference>
<evidence type="ECO:0000256" key="10">
    <source>
        <dbReference type="ARBA" id="ARBA00023204"/>
    </source>
</evidence>
<dbReference type="InterPro" id="IPR006200">
    <property type="entry name" value="LexA"/>
</dbReference>
<dbReference type="InterPro" id="IPR050077">
    <property type="entry name" value="LexA_repressor"/>
</dbReference>
<dbReference type="SMART" id="SM00530">
    <property type="entry name" value="HTH_XRE"/>
    <property type="match status" value="1"/>
</dbReference>
<keyword evidence="8" id="KW-0238">DNA-binding</keyword>
<dbReference type="NCBIfam" id="TIGR00498">
    <property type="entry name" value="lexA"/>
    <property type="match status" value="1"/>
</dbReference>
<evidence type="ECO:0000256" key="6">
    <source>
        <dbReference type="ARBA" id="ARBA00022813"/>
    </source>
</evidence>
<name>E4L0P3_9FIRM</name>
<dbReference type="InterPro" id="IPR010982">
    <property type="entry name" value="Lambda_DNA-bd_dom_sf"/>
</dbReference>
<dbReference type="GO" id="GO:0006260">
    <property type="term" value="P:DNA replication"/>
    <property type="evidence" value="ECO:0007669"/>
    <property type="project" value="UniProtKB-KW"/>
</dbReference>
<organism evidence="14 15">
    <name type="scientific">Peptoniphilus harei ACS-146-V-Sch2b</name>
    <dbReference type="NCBI Taxonomy" id="908338"/>
    <lineage>
        <taxon>Bacteria</taxon>
        <taxon>Bacillati</taxon>
        <taxon>Bacillota</taxon>
        <taxon>Tissierellia</taxon>
        <taxon>Tissierellales</taxon>
        <taxon>Peptoniphilaceae</taxon>
        <taxon>Peptoniphilus</taxon>
    </lineage>
</organism>
<evidence type="ECO:0000256" key="12">
    <source>
        <dbReference type="RuleBase" id="RU003991"/>
    </source>
</evidence>
<dbReference type="Proteomes" id="UP000003705">
    <property type="component" value="Unassembled WGS sequence"/>
</dbReference>
<dbReference type="GO" id="GO:0003677">
    <property type="term" value="F:DNA binding"/>
    <property type="evidence" value="ECO:0007669"/>
    <property type="project" value="UniProtKB-KW"/>
</dbReference>
<comment type="similarity">
    <text evidence="1 12">Belongs to the peptidase S24 family.</text>
</comment>
<evidence type="ECO:0000256" key="2">
    <source>
        <dbReference type="ARBA" id="ARBA00022491"/>
    </source>
</evidence>
<keyword evidence="10" id="KW-0234">DNA repair</keyword>
<dbReference type="OrthoDB" id="9802364at2"/>
<dbReference type="GO" id="GO:0045892">
    <property type="term" value="P:negative regulation of DNA-templated transcription"/>
    <property type="evidence" value="ECO:0007669"/>
    <property type="project" value="InterPro"/>
</dbReference>
<dbReference type="CDD" id="cd00093">
    <property type="entry name" value="HTH_XRE"/>
    <property type="match status" value="1"/>
</dbReference>
<dbReference type="Pfam" id="PF00717">
    <property type="entry name" value="Peptidase_S24"/>
    <property type="match status" value="1"/>
</dbReference>
<evidence type="ECO:0000256" key="8">
    <source>
        <dbReference type="ARBA" id="ARBA00023125"/>
    </source>
</evidence>
<keyword evidence="9" id="KW-0804">Transcription</keyword>
<evidence type="ECO:0000256" key="3">
    <source>
        <dbReference type="ARBA" id="ARBA00022705"/>
    </source>
</evidence>
<keyword evidence="15" id="KW-1185">Reference proteome</keyword>
<dbReference type="InterPro" id="IPR036286">
    <property type="entry name" value="LexA/Signal_pep-like_sf"/>
</dbReference>
<comment type="caution">
    <text evidence="14">The sequence shown here is derived from an EMBL/GenBank/DDBJ whole genome shotgun (WGS) entry which is preliminary data.</text>
</comment>
<dbReference type="MEROPS" id="S24.001"/>
<protein>
    <submittedName>
        <fullName evidence="14">Repressor LexA</fullName>
        <ecNumber evidence="14">3.4.21.88</ecNumber>
    </submittedName>
</protein>
<dbReference type="EMBL" id="AENP01000028">
    <property type="protein sequence ID" value="EFR32354.1"/>
    <property type="molecule type" value="Genomic_DNA"/>
</dbReference>
<gene>
    <name evidence="14" type="primary">lexA</name>
    <name evidence="14" type="ORF">HMPREF9286_1115</name>
</gene>
<accession>E4L0P3</accession>
<dbReference type="PROSITE" id="PS50943">
    <property type="entry name" value="HTH_CROC1"/>
    <property type="match status" value="1"/>
</dbReference>
<evidence type="ECO:0000256" key="11">
    <source>
        <dbReference type="ARBA" id="ARBA00023236"/>
    </source>
</evidence>
<reference evidence="14 15" key="1">
    <citation type="submission" date="2010-10" db="EMBL/GenBank/DDBJ databases">
        <authorList>
            <person name="Durkin A.S."/>
            <person name="Madupu R."/>
            <person name="Torralba M."/>
            <person name="Gillis M."/>
            <person name="Methe B."/>
            <person name="Sutton G."/>
            <person name="Nelson K.E."/>
        </authorList>
    </citation>
    <scope>NUCLEOTIDE SEQUENCE [LARGE SCALE GENOMIC DNA]</scope>
    <source>
        <strain evidence="14 15">ACS-146-V-Sch2b</strain>
    </source>
</reference>
<dbReference type="Gene3D" id="2.10.109.10">
    <property type="entry name" value="Umud Fragment, subunit A"/>
    <property type="match status" value="1"/>
</dbReference>
<dbReference type="InterPro" id="IPR006197">
    <property type="entry name" value="Peptidase_S24_LexA"/>
</dbReference>
<keyword evidence="2" id="KW-0678">Repressor</keyword>
<dbReference type="SUPFAM" id="SSF51306">
    <property type="entry name" value="LexA/Signal peptidase"/>
    <property type="match status" value="1"/>
</dbReference>
<dbReference type="EC" id="3.4.21.88" evidence="14"/>
<evidence type="ECO:0000313" key="15">
    <source>
        <dbReference type="Proteomes" id="UP000003705"/>
    </source>
</evidence>
<dbReference type="PANTHER" id="PTHR33516:SF2">
    <property type="entry name" value="LEXA REPRESSOR-RELATED"/>
    <property type="match status" value="1"/>
</dbReference>
<keyword evidence="4" id="KW-0227">DNA damage</keyword>
<evidence type="ECO:0000313" key="14">
    <source>
        <dbReference type="EMBL" id="EFR32354.1"/>
    </source>
</evidence>
<keyword evidence="6 12" id="KW-0068">Autocatalytic cleavage</keyword>
<dbReference type="AlphaFoldDB" id="E4L0P3"/>
<evidence type="ECO:0000256" key="9">
    <source>
        <dbReference type="ARBA" id="ARBA00023163"/>
    </source>
</evidence>
<dbReference type="InterPro" id="IPR039418">
    <property type="entry name" value="LexA-like"/>
</dbReference>
<evidence type="ECO:0000259" key="13">
    <source>
        <dbReference type="PROSITE" id="PS50943"/>
    </source>
</evidence>
<keyword evidence="5 12" id="KW-0378">Hydrolase</keyword>
<dbReference type="GO" id="GO:0006281">
    <property type="term" value="P:DNA repair"/>
    <property type="evidence" value="ECO:0007669"/>
    <property type="project" value="UniProtKB-KW"/>
</dbReference>
<dbReference type="eggNOG" id="COG1974">
    <property type="taxonomic scope" value="Bacteria"/>
</dbReference>
<evidence type="ECO:0000256" key="5">
    <source>
        <dbReference type="ARBA" id="ARBA00022801"/>
    </source>
</evidence>